<dbReference type="Pfam" id="PF00642">
    <property type="entry name" value="zf-CCCH"/>
    <property type="match status" value="1"/>
</dbReference>
<feature type="compositionally biased region" description="Basic residues" evidence="6">
    <location>
        <begin position="494"/>
        <end position="505"/>
    </location>
</feature>
<dbReference type="InterPro" id="IPR000571">
    <property type="entry name" value="Znf_CCCH"/>
</dbReference>
<evidence type="ECO:0000313" key="9">
    <source>
        <dbReference type="Proteomes" id="UP001054945"/>
    </source>
</evidence>
<feature type="coiled-coil region" evidence="5">
    <location>
        <begin position="717"/>
        <end position="744"/>
    </location>
</feature>
<dbReference type="AlphaFoldDB" id="A0AAV4P833"/>
<dbReference type="GO" id="GO:0008270">
    <property type="term" value="F:zinc ion binding"/>
    <property type="evidence" value="ECO:0007669"/>
    <property type="project" value="UniProtKB-KW"/>
</dbReference>
<proteinExistence type="predicted"/>
<accession>A0AAV4P833</accession>
<feature type="compositionally biased region" description="Acidic residues" evidence="6">
    <location>
        <begin position="132"/>
        <end position="146"/>
    </location>
</feature>
<keyword evidence="1 4" id="KW-0479">Metal-binding</keyword>
<feature type="region of interest" description="Disordered" evidence="6">
    <location>
        <begin position="391"/>
        <end position="522"/>
    </location>
</feature>
<dbReference type="InterPro" id="IPR036855">
    <property type="entry name" value="Znf_CCCH_sf"/>
</dbReference>
<comment type="caution">
    <text evidence="8">The sequence shown here is derived from an EMBL/GenBank/DDBJ whole genome shotgun (WGS) entry which is preliminary data.</text>
</comment>
<keyword evidence="2 4" id="KW-0863">Zinc-finger</keyword>
<feature type="compositionally biased region" description="Polar residues" evidence="6">
    <location>
        <begin position="63"/>
        <end position="79"/>
    </location>
</feature>
<protein>
    <submittedName>
        <fullName evidence="8">Zinc finger CCCH domain-containing protein 18</fullName>
    </submittedName>
</protein>
<feature type="region of interest" description="Disordered" evidence="6">
    <location>
        <begin position="346"/>
        <end position="377"/>
    </location>
</feature>
<dbReference type="GO" id="GO:0071011">
    <property type="term" value="C:precatalytic spliceosome"/>
    <property type="evidence" value="ECO:0007669"/>
    <property type="project" value="TreeGrafter"/>
</dbReference>
<evidence type="ECO:0000256" key="6">
    <source>
        <dbReference type="SAM" id="MobiDB-lite"/>
    </source>
</evidence>
<evidence type="ECO:0000256" key="2">
    <source>
        <dbReference type="ARBA" id="ARBA00022771"/>
    </source>
</evidence>
<evidence type="ECO:0000256" key="1">
    <source>
        <dbReference type="ARBA" id="ARBA00022723"/>
    </source>
</evidence>
<feature type="compositionally biased region" description="Low complexity" evidence="6">
    <location>
        <begin position="506"/>
        <end position="522"/>
    </location>
</feature>
<evidence type="ECO:0000259" key="7">
    <source>
        <dbReference type="PROSITE" id="PS50103"/>
    </source>
</evidence>
<gene>
    <name evidence="8" type="primary">Zc3h18</name>
    <name evidence="8" type="ORF">CEXT_735572</name>
</gene>
<name>A0AAV4P833_CAEEX</name>
<sequence>MIFPEAQKAFSSVIFSKGQFPVQGSIVSIGEVFTAPVIRRYFTWFLVMSDVKVEECDVANPSLTQKVNDPQEFSASSPDDQSKNVCEGENKEQMSVSKEAAKKEKHKKNQIIEATSEKAKEIKTNNALAEDVKDDGECSDDEDLEEGEVKDPDDQPVTKEKPKQICRFFNRGVCFYGLQCRFLHLNRDNKGNYNMFAPSPPKNYESTHVGNVISSPGQHAIVHRSATHRSASDFVPIPPPIPILPEPESAWEKGLREAKELVKRANKRKEDPDFEEKRLNIKISTDVTEKEKENDGVKNFTFKKKKREEADVVRYEPTYSEPPYYESRPQFIGRYENYEIRYTRADRGGRPRMNRKPYDDRGTRFNQRGEMANWRNDRMENLSKARGESFFDPWRRSKSPKRLSRERERSRSVCSYSSVSSFTSKSSCSSHSSPYSSSHGGSRSPTEKKNNPPISDLFPSDGPNQFNTNMLGGRRNSRMRSFSRRGTRQVFSRSRTRSSRSRSLSRGRSLYSPLSHSSRSISMDSVSSATSCLSQSSITSLDRAADPSSIPKKQEEKLDNSVGPPTTTYFQSPKPIKMSNSNVYFQTKIRDPLEEEFQNSQEDPPFQPPPSILHLLPSEDRERERPKELSRSLCPPKQHIKLTLLNKNPQPKFLNVPKTEDVSMMKQTDDAVKVTGFQMGMKATTISTTLYCSTSTSPSPSTSSCPLPLPLPPVVLKKSASSRRDELLKQLRAVEDAIARKRAKFD</sequence>
<reference evidence="8 9" key="1">
    <citation type="submission" date="2021-06" db="EMBL/GenBank/DDBJ databases">
        <title>Caerostris extrusa draft genome.</title>
        <authorList>
            <person name="Kono N."/>
            <person name="Arakawa K."/>
        </authorList>
    </citation>
    <scope>NUCLEOTIDE SEQUENCE [LARGE SCALE GENOMIC DNA]</scope>
</reference>
<feature type="zinc finger region" description="C3H1-type" evidence="4">
    <location>
        <begin position="160"/>
        <end position="187"/>
    </location>
</feature>
<dbReference type="Proteomes" id="UP001054945">
    <property type="component" value="Unassembled WGS sequence"/>
</dbReference>
<feature type="compositionally biased region" description="Basic and acidic residues" evidence="6">
    <location>
        <begin position="147"/>
        <end position="159"/>
    </location>
</feature>
<evidence type="ECO:0000256" key="4">
    <source>
        <dbReference type="PROSITE-ProRule" id="PRU00723"/>
    </source>
</evidence>
<dbReference type="InterPro" id="IPR052647">
    <property type="entry name" value="Zinc_finger_CCCH-type"/>
</dbReference>
<dbReference type="EMBL" id="BPLR01021665">
    <property type="protein sequence ID" value="GIX92178.1"/>
    <property type="molecule type" value="Genomic_DNA"/>
</dbReference>
<feature type="compositionally biased region" description="Low complexity" evidence="6">
    <location>
        <begin position="412"/>
        <end position="444"/>
    </location>
</feature>
<feature type="region of interest" description="Disordered" evidence="6">
    <location>
        <begin position="63"/>
        <end position="159"/>
    </location>
</feature>
<organism evidence="8 9">
    <name type="scientific">Caerostris extrusa</name>
    <name type="common">Bark spider</name>
    <name type="synonym">Caerostris bankana</name>
    <dbReference type="NCBI Taxonomy" id="172846"/>
    <lineage>
        <taxon>Eukaryota</taxon>
        <taxon>Metazoa</taxon>
        <taxon>Ecdysozoa</taxon>
        <taxon>Arthropoda</taxon>
        <taxon>Chelicerata</taxon>
        <taxon>Arachnida</taxon>
        <taxon>Araneae</taxon>
        <taxon>Araneomorphae</taxon>
        <taxon>Entelegynae</taxon>
        <taxon>Araneoidea</taxon>
        <taxon>Araneidae</taxon>
        <taxon>Caerostris</taxon>
    </lineage>
</organism>
<dbReference type="Gene3D" id="4.10.1000.10">
    <property type="entry name" value="Zinc finger, CCCH-type"/>
    <property type="match status" value="1"/>
</dbReference>
<feature type="compositionally biased region" description="Basic residues" evidence="6">
    <location>
        <begin position="475"/>
        <end position="487"/>
    </location>
</feature>
<dbReference type="SUPFAM" id="SSF90229">
    <property type="entry name" value="CCCH zinc finger"/>
    <property type="match status" value="1"/>
</dbReference>
<dbReference type="SMART" id="SM00356">
    <property type="entry name" value="ZnF_C3H1"/>
    <property type="match status" value="1"/>
</dbReference>
<keyword evidence="3 4" id="KW-0862">Zinc</keyword>
<feature type="region of interest" description="Disordered" evidence="6">
    <location>
        <begin position="595"/>
        <end position="614"/>
    </location>
</feature>
<keyword evidence="9" id="KW-1185">Reference proteome</keyword>
<feature type="region of interest" description="Disordered" evidence="6">
    <location>
        <begin position="536"/>
        <end position="575"/>
    </location>
</feature>
<dbReference type="PANTHER" id="PTHR46582:SF1">
    <property type="entry name" value="ZINC FINGER CCCH DOMAIN-CONTAINING PROTEIN 18"/>
    <property type="match status" value="1"/>
</dbReference>
<feature type="compositionally biased region" description="Basic and acidic residues" evidence="6">
    <location>
        <begin position="80"/>
        <end position="92"/>
    </location>
</feature>
<feature type="domain" description="C3H1-type" evidence="7">
    <location>
        <begin position="160"/>
        <end position="187"/>
    </location>
</feature>
<evidence type="ECO:0000313" key="8">
    <source>
        <dbReference type="EMBL" id="GIX92178.1"/>
    </source>
</evidence>
<evidence type="ECO:0000256" key="5">
    <source>
        <dbReference type="SAM" id="Coils"/>
    </source>
</evidence>
<evidence type="ECO:0000256" key="3">
    <source>
        <dbReference type="ARBA" id="ARBA00022833"/>
    </source>
</evidence>
<keyword evidence="5" id="KW-0175">Coiled coil</keyword>
<dbReference type="PROSITE" id="PS50103">
    <property type="entry name" value="ZF_C3H1"/>
    <property type="match status" value="1"/>
</dbReference>
<dbReference type="PANTHER" id="PTHR46582">
    <property type="entry name" value="ZINC FINGER CCCH DOMAIN-CONTAINING PROTEIN 18"/>
    <property type="match status" value="1"/>
</dbReference>
<dbReference type="GO" id="GO:0003723">
    <property type="term" value="F:RNA binding"/>
    <property type="evidence" value="ECO:0007669"/>
    <property type="project" value="TreeGrafter"/>
</dbReference>